<reference evidence="8" key="2">
    <citation type="submission" date="2020-09" db="EMBL/GenBank/DDBJ databases">
        <authorList>
            <person name="Sun Q."/>
            <person name="Zhou Y."/>
        </authorList>
    </citation>
    <scope>NUCLEOTIDE SEQUENCE</scope>
    <source>
        <strain evidence="8">CGMCC 1.15360</strain>
    </source>
</reference>
<comment type="similarity">
    <text evidence="2">Belongs to the outer membrane factor (OMF) (TC 1.B.17) family.</text>
</comment>
<dbReference type="GO" id="GO:0015288">
    <property type="term" value="F:porin activity"/>
    <property type="evidence" value="ECO:0007669"/>
    <property type="project" value="TreeGrafter"/>
</dbReference>
<dbReference type="AlphaFoldDB" id="A0A916YTF2"/>
<organism evidence="8 9">
    <name type="scientific">Croceicoccus mobilis</name>
    <dbReference type="NCBI Taxonomy" id="1703339"/>
    <lineage>
        <taxon>Bacteria</taxon>
        <taxon>Pseudomonadati</taxon>
        <taxon>Pseudomonadota</taxon>
        <taxon>Alphaproteobacteria</taxon>
        <taxon>Sphingomonadales</taxon>
        <taxon>Erythrobacteraceae</taxon>
        <taxon>Croceicoccus</taxon>
    </lineage>
</organism>
<dbReference type="GO" id="GO:0015562">
    <property type="term" value="F:efflux transmembrane transporter activity"/>
    <property type="evidence" value="ECO:0007669"/>
    <property type="project" value="InterPro"/>
</dbReference>
<evidence type="ECO:0000313" key="9">
    <source>
        <dbReference type="Proteomes" id="UP000612349"/>
    </source>
</evidence>
<keyword evidence="5" id="KW-0812">Transmembrane</keyword>
<dbReference type="SUPFAM" id="SSF56954">
    <property type="entry name" value="Outer membrane efflux proteins (OEP)"/>
    <property type="match status" value="1"/>
</dbReference>
<keyword evidence="6" id="KW-0472">Membrane</keyword>
<name>A0A916YTF2_9SPHN</name>
<evidence type="ECO:0000256" key="5">
    <source>
        <dbReference type="ARBA" id="ARBA00022692"/>
    </source>
</evidence>
<evidence type="ECO:0008006" key="10">
    <source>
        <dbReference type="Google" id="ProtNLM"/>
    </source>
</evidence>
<keyword evidence="7" id="KW-0998">Cell outer membrane</keyword>
<dbReference type="InterPro" id="IPR051906">
    <property type="entry name" value="TolC-like"/>
</dbReference>
<comment type="caution">
    <text evidence="8">The sequence shown here is derived from an EMBL/GenBank/DDBJ whole genome shotgun (WGS) entry which is preliminary data.</text>
</comment>
<keyword evidence="4" id="KW-1134">Transmembrane beta strand</keyword>
<evidence type="ECO:0000256" key="7">
    <source>
        <dbReference type="ARBA" id="ARBA00023237"/>
    </source>
</evidence>
<evidence type="ECO:0000313" key="8">
    <source>
        <dbReference type="EMBL" id="GGD60671.1"/>
    </source>
</evidence>
<reference evidence="8" key="1">
    <citation type="journal article" date="2014" name="Int. J. Syst. Evol. Microbiol.">
        <title>Complete genome sequence of Corynebacterium casei LMG S-19264T (=DSM 44701T), isolated from a smear-ripened cheese.</title>
        <authorList>
            <consortium name="US DOE Joint Genome Institute (JGI-PGF)"/>
            <person name="Walter F."/>
            <person name="Albersmeier A."/>
            <person name="Kalinowski J."/>
            <person name="Ruckert C."/>
        </authorList>
    </citation>
    <scope>NUCLEOTIDE SEQUENCE</scope>
    <source>
        <strain evidence="8">CGMCC 1.15360</strain>
    </source>
</reference>
<dbReference type="PANTHER" id="PTHR30026">
    <property type="entry name" value="OUTER MEMBRANE PROTEIN TOLC"/>
    <property type="match status" value="1"/>
</dbReference>
<dbReference type="Pfam" id="PF02321">
    <property type="entry name" value="OEP"/>
    <property type="match status" value="2"/>
</dbReference>
<proteinExistence type="inferred from homology"/>
<keyword evidence="3" id="KW-0813">Transport</keyword>
<comment type="subcellular location">
    <subcellularLocation>
        <location evidence="1">Cell outer membrane</location>
    </subcellularLocation>
</comment>
<dbReference type="EMBL" id="BMIP01000001">
    <property type="protein sequence ID" value="GGD60671.1"/>
    <property type="molecule type" value="Genomic_DNA"/>
</dbReference>
<accession>A0A916YTF2</accession>
<gene>
    <name evidence="8" type="ORF">GCM10010990_07700</name>
</gene>
<protein>
    <recommendedName>
        <fullName evidence="10">TolC family protein</fullName>
    </recommendedName>
</protein>
<evidence type="ECO:0000256" key="6">
    <source>
        <dbReference type="ARBA" id="ARBA00023136"/>
    </source>
</evidence>
<keyword evidence="9" id="KW-1185">Reference proteome</keyword>
<evidence type="ECO:0000256" key="3">
    <source>
        <dbReference type="ARBA" id="ARBA00022448"/>
    </source>
</evidence>
<sequence>MGLAGTASLVALSVPAHAQQGDEPALPAVAAEPMAQQAGDPLLSLADRAGHRGEFRAAVAGAVARNARVRGADAMVDAADAVRDEAWMGYVPDVQVGLQARRQIARKFSGQIGTQYEQTLSRDRTDASFSVRQTFFDFGATTFRIYAAGNRLRAAAANLDSTRDQVALAVIGAWYDVFAYRTLLALSDDFIAEQSGFLTDLETRIAQGVAAEGDIARVRSSLALARSNRARYARQAATAEAMYEEMTGLPAPAGLQRAPEPAAPAVTAEMAAYLARRSPAVQSAEAQARAARRDAQAAKSDRYPTFDGGIEGGRYGIAEDRYHGDYDIRATFNIRQSFFTGTIPRARQASAQARAAAAQAEAISDEAARKAAVAWADLEGLDAELAALSENYIASRQTRDVLAERFRASRGDLFDVMRAQDTFFSIAARYVEVLSERDAARYALLARTGRLSDALGLEQALPAMADDGDASDGNWSPDL</sequence>
<dbReference type="Gene3D" id="1.20.1600.10">
    <property type="entry name" value="Outer membrane efflux proteins (OEP)"/>
    <property type="match status" value="1"/>
</dbReference>
<evidence type="ECO:0000256" key="2">
    <source>
        <dbReference type="ARBA" id="ARBA00007613"/>
    </source>
</evidence>
<dbReference type="InterPro" id="IPR003423">
    <property type="entry name" value="OMP_efflux"/>
</dbReference>
<dbReference type="GO" id="GO:1990281">
    <property type="term" value="C:efflux pump complex"/>
    <property type="evidence" value="ECO:0007669"/>
    <property type="project" value="TreeGrafter"/>
</dbReference>
<evidence type="ECO:0000256" key="1">
    <source>
        <dbReference type="ARBA" id="ARBA00004442"/>
    </source>
</evidence>
<evidence type="ECO:0000256" key="4">
    <source>
        <dbReference type="ARBA" id="ARBA00022452"/>
    </source>
</evidence>
<dbReference type="Proteomes" id="UP000612349">
    <property type="component" value="Unassembled WGS sequence"/>
</dbReference>
<dbReference type="GO" id="GO:0009279">
    <property type="term" value="C:cell outer membrane"/>
    <property type="evidence" value="ECO:0007669"/>
    <property type="project" value="UniProtKB-SubCell"/>
</dbReference>
<dbReference type="PANTHER" id="PTHR30026:SF22">
    <property type="entry name" value="OUTER MEMBRANE EFFLUX PROTEIN"/>
    <property type="match status" value="1"/>
</dbReference>